<dbReference type="PANTHER" id="PTHR30624:SF4">
    <property type="entry name" value="METALLOPROTEASE TLDD"/>
    <property type="match status" value="1"/>
</dbReference>
<dbReference type="GO" id="GO:0006508">
    <property type="term" value="P:proteolysis"/>
    <property type="evidence" value="ECO:0007669"/>
    <property type="project" value="UniProtKB-KW"/>
</dbReference>
<evidence type="ECO:0000259" key="5">
    <source>
        <dbReference type="Pfam" id="PF01523"/>
    </source>
</evidence>
<evidence type="ECO:0000259" key="7">
    <source>
        <dbReference type="Pfam" id="PF19290"/>
    </source>
</evidence>
<feature type="domain" description="Metalloprotease TldD/E central" evidence="7">
    <location>
        <begin position="126"/>
        <end position="227"/>
    </location>
</feature>
<keyword evidence="2" id="KW-0645">Protease</keyword>
<evidence type="ECO:0000313" key="8">
    <source>
        <dbReference type="EMBL" id="AGS52773.1"/>
    </source>
</evidence>
<dbReference type="EMBL" id="JQ844208">
    <property type="protein sequence ID" value="AGS52773.1"/>
    <property type="molecule type" value="Genomic_DNA"/>
</dbReference>
<keyword evidence="4" id="KW-0482">Metalloprotease</keyword>
<dbReference type="GO" id="GO:0005829">
    <property type="term" value="C:cytosol"/>
    <property type="evidence" value="ECO:0007669"/>
    <property type="project" value="TreeGrafter"/>
</dbReference>
<dbReference type="InterPro" id="IPR002510">
    <property type="entry name" value="Metalloprtase-TldD/E_N"/>
</dbReference>
<evidence type="ECO:0000256" key="2">
    <source>
        <dbReference type="ARBA" id="ARBA00022670"/>
    </source>
</evidence>
<comment type="similarity">
    <text evidence="1">Belongs to the peptidase U62 family.</text>
</comment>
<dbReference type="Pfam" id="PF19290">
    <property type="entry name" value="PmbA_TldD_2nd"/>
    <property type="match status" value="1"/>
</dbReference>
<evidence type="ECO:0000256" key="3">
    <source>
        <dbReference type="ARBA" id="ARBA00022801"/>
    </source>
</evidence>
<dbReference type="InterPro" id="IPR051463">
    <property type="entry name" value="Peptidase_U62_metallo"/>
</dbReference>
<dbReference type="Gene3D" id="3.30.2290.10">
    <property type="entry name" value="PmbA/TldD superfamily"/>
    <property type="match status" value="1"/>
</dbReference>
<evidence type="ECO:0000259" key="6">
    <source>
        <dbReference type="Pfam" id="PF19289"/>
    </source>
</evidence>
<dbReference type="PANTHER" id="PTHR30624">
    <property type="entry name" value="UNCHARACTERIZED PROTEIN TLDD AND PMBA"/>
    <property type="match status" value="1"/>
</dbReference>
<feature type="domain" description="Metalloprotease TldD/E N-terminal" evidence="5">
    <location>
        <begin position="21"/>
        <end position="78"/>
    </location>
</feature>
<dbReference type="Pfam" id="PF19289">
    <property type="entry name" value="PmbA_TldD_3rd"/>
    <property type="match status" value="1"/>
</dbReference>
<dbReference type="InterPro" id="IPR045569">
    <property type="entry name" value="Metalloprtase-TldD/E_C"/>
</dbReference>
<feature type="domain" description="Metalloprotease TldD/E C-terminal" evidence="6">
    <location>
        <begin position="235"/>
        <end position="466"/>
    </location>
</feature>
<protein>
    <submittedName>
        <fullName evidence="8">TldD protein, part of proposed TldE/TldD proteolytic complex</fullName>
    </submittedName>
</protein>
<organism evidence="8">
    <name type="scientific">uncultured bacterium contig00132</name>
    <dbReference type="NCBI Taxonomy" id="1181581"/>
    <lineage>
        <taxon>Bacteria</taxon>
        <taxon>environmental samples</taxon>
    </lineage>
</organism>
<dbReference type="InterPro" id="IPR036059">
    <property type="entry name" value="TldD/PmbA_sf"/>
</dbReference>
<proteinExistence type="inferred from homology"/>
<dbReference type="PIRSF" id="PIRSF004919">
    <property type="entry name" value="TldD"/>
    <property type="match status" value="1"/>
</dbReference>
<evidence type="ECO:0000256" key="4">
    <source>
        <dbReference type="ARBA" id="ARBA00023049"/>
    </source>
</evidence>
<dbReference type="InterPro" id="IPR035068">
    <property type="entry name" value="TldD/PmbA_N"/>
</dbReference>
<sequence length="467" mass="49636">MNPNLAQKILDFCLGAGADFAEIYEEETRKSHLSLKDNAIDGASASIIYGIGIRMLYGTEVLYGYTSDASEESLMEIATLVGAVRTAGVGARAVRALRATPPQCMVPQQYISYSKDNFKDPCILGQAFKKDFLFKANSAARIDSKILQLETFIVDAVQNINIWNSEGLQISDNRARTRFSVNATAGENSERASAHEAPGALGGYEFLENLPIEKLAASCAERALRMLSAPYIKGGQMPVIMGNAFGGVIFHEACGHPLETEAVRRQASPFCGKLGEQIAQPVLTAIDDGTLSGVWGSLAVDDEGTPTQKTVLIENGILKNFLSDRVGAKELSLPLTGSARRESYKFAPVSRMRNTFIAPGNSSLQDMLATVDNGLYAAKMAGGSVNPATGEFNFAVEEGYEIKNGKLGSAVRGATLIGLGHEILPKISMVGNDFELAAGMCGAGSGHIPVTVGQPSIKVDSILVGGR</sequence>
<dbReference type="AlphaFoldDB" id="A0A806K0F7"/>
<evidence type="ECO:0000256" key="1">
    <source>
        <dbReference type="ARBA" id="ARBA00005836"/>
    </source>
</evidence>
<dbReference type="GO" id="GO:0008237">
    <property type="term" value="F:metallopeptidase activity"/>
    <property type="evidence" value="ECO:0007669"/>
    <property type="project" value="UniProtKB-KW"/>
</dbReference>
<dbReference type="InterPro" id="IPR025502">
    <property type="entry name" value="TldD"/>
</dbReference>
<keyword evidence="3" id="KW-0378">Hydrolase</keyword>
<dbReference type="Pfam" id="PF01523">
    <property type="entry name" value="PmbA_TldD_1st"/>
    <property type="match status" value="1"/>
</dbReference>
<dbReference type="InterPro" id="IPR045570">
    <property type="entry name" value="Metalloprtase-TldD/E_cen_dom"/>
</dbReference>
<reference evidence="8" key="1">
    <citation type="submission" date="2012-03" db="EMBL/GenBank/DDBJ databases">
        <title>Functional metagenomics reveals considerable lignocellulase gene clusters in the gut microbiome of a wood-feeding higher termite.</title>
        <authorList>
            <person name="Liu N."/>
        </authorList>
    </citation>
    <scope>NUCLEOTIDE SEQUENCE</scope>
</reference>
<accession>A0A806K0F7</accession>
<dbReference type="SUPFAM" id="SSF111283">
    <property type="entry name" value="Putative modulator of DNA gyrase, PmbA/TldD"/>
    <property type="match status" value="1"/>
</dbReference>
<name>A0A806K0F7_9BACT</name>